<sequence>MYVHVGEDVMVRTDEIIAILDKDSVQASEDIKQFLEEKGQAVQNLAKKSYKSLVITSKEIYLSPLASGTLKKRSLKWSEQHIR</sequence>
<keyword evidence="2" id="KW-1185">Reference proteome</keyword>
<dbReference type="NCBIfam" id="NF046065">
    <property type="entry name" value="MtxRegRemB"/>
    <property type="match status" value="1"/>
</dbReference>
<accession>A0A3L7JTB3</accession>
<dbReference type="InterPro" id="IPR007169">
    <property type="entry name" value="RemA-like"/>
</dbReference>
<protein>
    <submittedName>
        <fullName evidence="1">DUF370 domain-containing protein</fullName>
    </submittedName>
</protein>
<dbReference type="OrthoDB" id="9811390at2"/>
<name>A0A3L7JTB3_9BACI</name>
<dbReference type="EMBL" id="RCVZ01000011">
    <property type="protein sequence ID" value="RLQ93956.1"/>
    <property type="molecule type" value="Genomic_DNA"/>
</dbReference>
<dbReference type="Pfam" id="PF04025">
    <property type="entry name" value="RemA-like"/>
    <property type="match status" value="1"/>
</dbReference>
<reference evidence="1 2" key="1">
    <citation type="submission" date="2018-10" db="EMBL/GenBank/DDBJ databases">
        <title>Falsibacillus sp. genome draft.</title>
        <authorList>
            <person name="Shi S."/>
        </authorList>
    </citation>
    <scope>NUCLEOTIDE SEQUENCE [LARGE SCALE GENOMIC DNA]</scope>
    <source>
        <strain evidence="1 2">GY 10110</strain>
    </source>
</reference>
<proteinExistence type="predicted"/>
<dbReference type="AlphaFoldDB" id="A0A3L7JTB3"/>
<gene>
    <name evidence="1" type="ORF">D9X91_15050</name>
</gene>
<evidence type="ECO:0000313" key="1">
    <source>
        <dbReference type="EMBL" id="RLQ93956.1"/>
    </source>
</evidence>
<evidence type="ECO:0000313" key="2">
    <source>
        <dbReference type="Proteomes" id="UP000276770"/>
    </source>
</evidence>
<comment type="caution">
    <text evidence="1">The sequence shown here is derived from an EMBL/GenBank/DDBJ whole genome shotgun (WGS) entry which is preliminary data.</text>
</comment>
<dbReference type="RefSeq" id="WP_121681472.1">
    <property type="nucleotide sequence ID" value="NZ_RCVZ01000011.1"/>
</dbReference>
<dbReference type="Proteomes" id="UP000276770">
    <property type="component" value="Unassembled WGS sequence"/>
</dbReference>
<organism evidence="1 2">
    <name type="scientific">Falsibacillus albus</name>
    <dbReference type="NCBI Taxonomy" id="2478915"/>
    <lineage>
        <taxon>Bacteria</taxon>
        <taxon>Bacillati</taxon>
        <taxon>Bacillota</taxon>
        <taxon>Bacilli</taxon>
        <taxon>Bacillales</taxon>
        <taxon>Bacillaceae</taxon>
        <taxon>Falsibacillus</taxon>
    </lineage>
</organism>